<gene>
    <name evidence="1" type="ORF">SEVIR_3G054800v2</name>
</gene>
<dbReference type="Gramene" id="TKW24503">
    <property type="protein sequence ID" value="TKW24503"/>
    <property type="gene ID" value="SEVIR_3G054800v2"/>
</dbReference>
<proteinExistence type="predicted"/>
<evidence type="ECO:0008006" key="3">
    <source>
        <dbReference type="Google" id="ProtNLM"/>
    </source>
</evidence>
<reference evidence="1" key="1">
    <citation type="submission" date="2019-03" db="EMBL/GenBank/DDBJ databases">
        <title>WGS assembly of Setaria viridis.</title>
        <authorList>
            <person name="Huang P."/>
            <person name="Jenkins J."/>
            <person name="Grimwood J."/>
            <person name="Barry K."/>
            <person name="Healey A."/>
            <person name="Mamidi S."/>
            <person name="Sreedasyam A."/>
            <person name="Shu S."/>
            <person name="Feldman M."/>
            <person name="Wu J."/>
            <person name="Yu Y."/>
            <person name="Chen C."/>
            <person name="Johnson J."/>
            <person name="Rokhsar D."/>
            <person name="Baxter I."/>
            <person name="Schmutz J."/>
            <person name="Brutnell T."/>
            <person name="Kellogg E."/>
        </authorList>
    </citation>
    <scope>NUCLEOTIDE SEQUENCE [LARGE SCALE GENOMIC DNA]</scope>
</reference>
<keyword evidence="2" id="KW-1185">Reference proteome</keyword>
<dbReference type="Proteomes" id="UP000298652">
    <property type="component" value="Chromosome 3"/>
</dbReference>
<protein>
    <recommendedName>
        <fullName evidence="3">Reverse transcriptase zinc-binding domain-containing protein</fullName>
    </recommendedName>
</protein>
<dbReference type="AlphaFoldDB" id="A0A4U6V9T4"/>
<accession>A0A4U6V9T4</accession>
<evidence type="ECO:0000313" key="2">
    <source>
        <dbReference type="Proteomes" id="UP000298652"/>
    </source>
</evidence>
<name>A0A4U6V9T4_SETVI</name>
<sequence length="160" mass="18682">MIRKFWWGTLSKCWLPRDAVLRTVAAKVPNPPRRVSELIDHTCMQWKEEIIHNYNRQDDFWAWHYERSGIFSVKSAYRMLIHNRNQRQDWLDSRAENSNIEGARRSWKLFWKVVGSEGKSPMKNKQSAPKWIAPSDGFLKFNVDGVMARSGSKGAVGVSM</sequence>
<organism evidence="1 2">
    <name type="scientific">Setaria viridis</name>
    <name type="common">Green bristlegrass</name>
    <name type="synonym">Setaria italica subsp. viridis</name>
    <dbReference type="NCBI Taxonomy" id="4556"/>
    <lineage>
        <taxon>Eukaryota</taxon>
        <taxon>Viridiplantae</taxon>
        <taxon>Streptophyta</taxon>
        <taxon>Embryophyta</taxon>
        <taxon>Tracheophyta</taxon>
        <taxon>Spermatophyta</taxon>
        <taxon>Magnoliopsida</taxon>
        <taxon>Liliopsida</taxon>
        <taxon>Poales</taxon>
        <taxon>Poaceae</taxon>
        <taxon>PACMAD clade</taxon>
        <taxon>Panicoideae</taxon>
        <taxon>Panicodae</taxon>
        <taxon>Paniceae</taxon>
        <taxon>Cenchrinae</taxon>
        <taxon>Setaria</taxon>
    </lineage>
</organism>
<evidence type="ECO:0000313" key="1">
    <source>
        <dbReference type="EMBL" id="TKW24503.1"/>
    </source>
</evidence>
<dbReference type="EMBL" id="CM016554">
    <property type="protein sequence ID" value="TKW24503.1"/>
    <property type="molecule type" value="Genomic_DNA"/>
</dbReference>